<evidence type="ECO:0000313" key="3">
    <source>
        <dbReference type="Proteomes" id="UP000190328"/>
    </source>
</evidence>
<feature type="signal peptide" evidence="1">
    <location>
        <begin position="1"/>
        <end position="19"/>
    </location>
</feature>
<dbReference type="PROSITE" id="PS51257">
    <property type="entry name" value="PROKAR_LIPOPROTEIN"/>
    <property type="match status" value="1"/>
</dbReference>
<dbReference type="AlphaFoldDB" id="A0A1T4QVT1"/>
<keyword evidence="1" id="KW-0732">Signal</keyword>
<organism evidence="2 3">
    <name type="scientific">Pilibacter termitis</name>
    <dbReference type="NCBI Taxonomy" id="263852"/>
    <lineage>
        <taxon>Bacteria</taxon>
        <taxon>Bacillati</taxon>
        <taxon>Bacillota</taxon>
        <taxon>Bacilli</taxon>
        <taxon>Lactobacillales</taxon>
        <taxon>Enterococcaceae</taxon>
        <taxon>Pilibacter</taxon>
    </lineage>
</organism>
<accession>A0A1T4QVT1</accession>
<dbReference type="STRING" id="263852.SAMN02745116_02346"/>
<gene>
    <name evidence="2" type="ORF">SAMN02745116_02346</name>
</gene>
<dbReference type="InterPro" id="IPR036699">
    <property type="entry name" value="YehR-like_sf"/>
</dbReference>
<evidence type="ECO:0000256" key="1">
    <source>
        <dbReference type="SAM" id="SignalP"/>
    </source>
</evidence>
<evidence type="ECO:0008006" key="4">
    <source>
        <dbReference type="Google" id="ProtNLM"/>
    </source>
</evidence>
<name>A0A1T4QVT1_9ENTE</name>
<keyword evidence="3" id="KW-1185">Reference proteome</keyword>
<evidence type="ECO:0000313" key="2">
    <source>
        <dbReference type="EMBL" id="SKA07890.1"/>
    </source>
</evidence>
<sequence>MKKKLFTLTLTLSATLLLGACGAKEAKEEVTTFKQEYSKEDQSADYGTSTAKITHEGEKIKTIVFDTETPLNIDLGTSPEDMEKAIKEIEDDKELTQEEKDTMIAAMKSEQGGAENTDVGKMMDEVYGKMKSSKGVEVKTNKSKDTYKVTFTIDFEKADKAKLGEYLLPVELSSVKEYKSLVKELETLQFKEQK</sequence>
<dbReference type="Proteomes" id="UP000190328">
    <property type="component" value="Unassembled WGS sequence"/>
</dbReference>
<reference evidence="2 3" key="1">
    <citation type="submission" date="2017-02" db="EMBL/GenBank/DDBJ databases">
        <authorList>
            <person name="Peterson S.W."/>
        </authorList>
    </citation>
    <scope>NUCLEOTIDE SEQUENCE [LARGE SCALE GENOMIC DNA]</scope>
    <source>
        <strain evidence="2 3">ATCC BAA-1030</strain>
    </source>
</reference>
<proteinExistence type="predicted"/>
<dbReference type="RefSeq" id="WP_078808247.1">
    <property type="nucleotide sequence ID" value="NZ_FUXI01000034.1"/>
</dbReference>
<dbReference type="SUPFAM" id="SSF160704">
    <property type="entry name" value="YehR-like"/>
    <property type="match status" value="1"/>
</dbReference>
<feature type="chain" id="PRO_5038535344" description="Lipoprotein" evidence="1">
    <location>
        <begin position="20"/>
        <end position="194"/>
    </location>
</feature>
<dbReference type="Gene3D" id="3.30.1830.10">
    <property type="entry name" value="YehR-like"/>
    <property type="match status" value="1"/>
</dbReference>
<protein>
    <recommendedName>
        <fullName evidence="4">Lipoprotein</fullName>
    </recommendedName>
</protein>
<dbReference type="EMBL" id="FUXI01000034">
    <property type="protein sequence ID" value="SKA07890.1"/>
    <property type="molecule type" value="Genomic_DNA"/>
</dbReference>